<reference evidence="2" key="1">
    <citation type="submission" date="2019-10" db="EMBL/GenBank/DDBJ databases">
        <title>Conservation and host-specific expression of non-tandemly repeated heterogenous ribosome RNA gene in arbuscular mycorrhizal fungi.</title>
        <authorList>
            <person name="Maeda T."/>
            <person name="Kobayashi Y."/>
            <person name="Nakagawa T."/>
            <person name="Ezawa T."/>
            <person name="Yamaguchi K."/>
            <person name="Bino T."/>
            <person name="Nishimoto Y."/>
            <person name="Shigenobu S."/>
            <person name="Kawaguchi M."/>
        </authorList>
    </citation>
    <scope>NUCLEOTIDE SEQUENCE</scope>
    <source>
        <strain evidence="2">HR1</strain>
    </source>
</reference>
<dbReference type="Gene3D" id="2.60.120.920">
    <property type="match status" value="1"/>
</dbReference>
<evidence type="ECO:0000259" key="1">
    <source>
        <dbReference type="Pfam" id="PF00622"/>
    </source>
</evidence>
<comment type="caution">
    <text evidence="2">The sequence shown here is derived from an EMBL/GenBank/DDBJ whole genome shotgun (WGS) entry which is preliminary data.</text>
</comment>
<dbReference type="GO" id="GO:0030246">
    <property type="term" value="F:carbohydrate binding"/>
    <property type="evidence" value="ECO:0007669"/>
    <property type="project" value="UniProtKB-KW"/>
</dbReference>
<name>A0A8H3QKK8_9GLOM</name>
<dbReference type="Pfam" id="PF00622">
    <property type="entry name" value="SPRY"/>
    <property type="match status" value="1"/>
</dbReference>
<dbReference type="Proteomes" id="UP000615446">
    <property type="component" value="Unassembled WGS sequence"/>
</dbReference>
<dbReference type="InterPro" id="IPR003877">
    <property type="entry name" value="SPRY_dom"/>
</dbReference>
<dbReference type="InterPro" id="IPR043136">
    <property type="entry name" value="B30.2/SPRY_sf"/>
</dbReference>
<organism evidence="2 3">
    <name type="scientific">Rhizophagus clarus</name>
    <dbReference type="NCBI Taxonomy" id="94130"/>
    <lineage>
        <taxon>Eukaryota</taxon>
        <taxon>Fungi</taxon>
        <taxon>Fungi incertae sedis</taxon>
        <taxon>Mucoromycota</taxon>
        <taxon>Glomeromycotina</taxon>
        <taxon>Glomeromycetes</taxon>
        <taxon>Glomerales</taxon>
        <taxon>Glomeraceae</taxon>
        <taxon>Rhizophagus</taxon>
    </lineage>
</organism>
<sequence>MFGLGKVIEQTLTIEIVAEAFHGADYFLLEPLKLQIIEFFKIYLKNNTGNELNLSAKVLPRLLESSEEDLNRYISEAGCICVSFQWDDYVAITSIHSTVYQILLYMNGLERQFLVFGFNGVIYYNTQQENGPYTNKYGKEFKENDKIIVHLHMRERICSFSVNGERYPIAFRNLPDEIHPAVSLREGEN</sequence>
<proteinExistence type="predicted"/>
<dbReference type="OrthoDB" id="10605109at2759"/>
<keyword evidence="2" id="KW-0430">Lectin</keyword>
<evidence type="ECO:0000313" key="3">
    <source>
        <dbReference type="Proteomes" id="UP000615446"/>
    </source>
</evidence>
<dbReference type="InterPro" id="IPR013320">
    <property type="entry name" value="ConA-like_dom_sf"/>
</dbReference>
<dbReference type="SUPFAM" id="SSF49899">
    <property type="entry name" value="Concanavalin A-like lectins/glucanases"/>
    <property type="match status" value="1"/>
</dbReference>
<accession>A0A8H3QKK8</accession>
<dbReference type="AlphaFoldDB" id="A0A8H3QKK8"/>
<feature type="domain" description="SPRY" evidence="1">
    <location>
        <begin position="120"/>
        <end position="188"/>
    </location>
</feature>
<dbReference type="EMBL" id="BLAL01000061">
    <property type="protein sequence ID" value="GES82567.1"/>
    <property type="molecule type" value="Genomic_DNA"/>
</dbReference>
<protein>
    <submittedName>
        <fullName evidence="2">Concanavalin A-like lectin/glucanase domain-containing protein</fullName>
    </submittedName>
</protein>
<evidence type="ECO:0000313" key="2">
    <source>
        <dbReference type="EMBL" id="GES82567.1"/>
    </source>
</evidence>
<gene>
    <name evidence="2" type="ORF">RCL2_000976300</name>
</gene>